<sequence length="202" mass="23089">MSPSSKAAETKPRPTEGFGVPMTETNPHCFFVRVPKNNKGSVEIVENLGVQAQGESTDEIVRVVLERPRWTAIRQEVQRIFNNRLKENKLTTSRWKVGENPVDRLLGKELCVLAWAVEKMEENNIPVAVRNWMAFRPEERWWLFSMTAMSTGLANEGDKGWRVALRHALGDVAQHELFKPRGVTKRDVSQSFDLFSEPSIKE</sequence>
<name>A0ABX2B7Z2_9GAMM</name>
<keyword evidence="3" id="KW-1185">Reference proteome</keyword>
<dbReference type="Proteomes" id="UP001318401">
    <property type="component" value="Unassembled WGS sequence"/>
</dbReference>
<reference evidence="2 3" key="1">
    <citation type="submission" date="2018-04" db="EMBL/GenBank/DDBJ databases">
        <authorList>
            <person name="Li G."/>
            <person name="Du W."/>
            <person name="Bai Y."/>
        </authorList>
    </citation>
    <scope>NUCLEOTIDE SEQUENCE [LARGE SCALE GENOMIC DNA]</scope>
    <source>
        <strain evidence="2 3">YYYZ-3</strain>
    </source>
</reference>
<protein>
    <submittedName>
        <fullName evidence="2">DUF3780 domain-containing protein</fullName>
    </submittedName>
</protein>
<evidence type="ECO:0000313" key="2">
    <source>
        <dbReference type="EMBL" id="NPT30142.1"/>
    </source>
</evidence>
<dbReference type="EMBL" id="QDKN01000002">
    <property type="protein sequence ID" value="NPT30142.1"/>
    <property type="molecule type" value="Genomic_DNA"/>
</dbReference>
<gene>
    <name evidence="2" type="ORF">DDR56_06120</name>
</gene>
<organism evidence="2 3">
    <name type="scientific">Vreelandella venusta</name>
    <dbReference type="NCBI Taxonomy" id="44935"/>
    <lineage>
        <taxon>Bacteria</taxon>
        <taxon>Pseudomonadati</taxon>
        <taxon>Pseudomonadota</taxon>
        <taxon>Gammaproteobacteria</taxon>
        <taxon>Oceanospirillales</taxon>
        <taxon>Halomonadaceae</taxon>
        <taxon>Vreelandella</taxon>
    </lineage>
</organism>
<evidence type="ECO:0000313" key="3">
    <source>
        <dbReference type="Proteomes" id="UP001318401"/>
    </source>
</evidence>
<accession>A0ABX2B7Z2</accession>
<dbReference type="Pfam" id="PF12635">
    <property type="entry name" value="DUF3780"/>
    <property type="match status" value="1"/>
</dbReference>
<dbReference type="RefSeq" id="WP_125749596.1">
    <property type="nucleotide sequence ID" value="NZ_CP034367.1"/>
</dbReference>
<evidence type="ECO:0000256" key="1">
    <source>
        <dbReference type="SAM" id="MobiDB-lite"/>
    </source>
</evidence>
<dbReference type="InterPro" id="IPR024220">
    <property type="entry name" value="DUF3780"/>
</dbReference>
<feature type="region of interest" description="Disordered" evidence="1">
    <location>
        <begin position="1"/>
        <end position="22"/>
    </location>
</feature>
<comment type="caution">
    <text evidence="2">The sequence shown here is derived from an EMBL/GenBank/DDBJ whole genome shotgun (WGS) entry which is preliminary data.</text>
</comment>
<proteinExistence type="predicted"/>
<dbReference type="NCBIfam" id="NF042961">
    <property type="entry name" value="DUF3780_antiphage"/>
    <property type="match status" value="1"/>
</dbReference>